<dbReference type="RefSeq" id="WP_162358507.1">
    <property type="nucleotide sequence ID" value="NZ_CP048209.1"/>
</dbReference>
<dbReference type="Gene3D" id="2.40.50.180">
    <property type="entry name" value="CheA-289, Domain 4"/>
    <property type="match status" value="1"/>
</dbReference>
<dbReference type="InterPro" id="IPR036061">
    <property type="entry name" value="CheW-like_dom_sf"/>
</dbReference>
<dbReference type="Gene3D" id="2.30.30.40">
    <property type="entry name" value="SH3 Domains"/>
    <property type="match status" value="1"/>
</dbReference>
<dbReference type="AlphaFoldDB" id="A0A6C0G2B6"/>
<dbReference type="PROSITE" id="PS50851">
    <property type="entry name" value="CHEW"/>
    <property type="match status" value="1"/>
</dbReference>
<dbReference type="PANTHER" id="PTHR22617">
    <property type="entry name" value="CHEMOTAXIS SENSOR HISTIDINE KINASE-RELATED"/>
    <property type="match status" value="1"/>
</dbReference>
<dbReference type="Pfam" id="PF01584">
    <property type="entry name" value="CheW"/>
    <property type="match status" value="1"/>
</dbReference>
<dbReference type="SUPFAM" id="SSF50341">
    <property type="entry name" value="CheW-like"/>
    <property type="match status" value="1"/>
</dbReference>
<dbReference type="InterPro" id="IPR002545">
    <property type="entry name" value="CheW-lke_dom"/>
</dbReference>
<reference evidence="2 3" key="1">
    <citation type="submission" date="2020-01" db="EMBL/GenBank/DDBJ databases">
        <title>Paenibacillus sp. nov., isolated from tomato rhizosphere.</title>
        <authorList>
            <person name="Weon H.-Y."/>
            <person name="Lee S.A."/>
        </authorList>
    </citation>
    <scope>NUCLEOTIDE SEQUENCE [LARGE SCALE GENOMIC DNA]</scope>
    <source>
        <strain evidence="2 3">12200R-189</strain>
    </source>
</reference>
<dbReference type="GO" id="GO:0005829">
    <property type="term" value="C:cytosol"/>
    <property type="evidence" value="ECO:0007669"/>
    <property type="project" value="TreeGrafter"/>
</dbReference>
<dbReference type="GO" id="GO:0007165">
    <property type="term" value="P:signal transduction"/>
    <property type="evidence" value="ECO:0007669"/>
    <property type="project" value="InterPro"/>
</dbReference>
<evidence type="ECO:0000259" key="1">
    <source>
        <dbReference type="PROSITE" id="PS50851"/>
    </source>
</evidence>
<proteinExistence type="predicted"/>
<organism evidence="2 3">
    <name type="scientific">Paenibacillus lycopersici</name>
    <dbReference type="NCBI Taxonomy" id="2704462"/>
    <lineage>
        <taxon>Bacteria</taxon>
        <taxon>Bacillati</taxon>
        <taxon>Bacillota</taxon>
        <taxon>Bacilli</taxon>
        <taxon>Bacillales</taxon>
        <taxon>Paenibacillaceae</taxon>
        <taxon>Paenibacillus</taxon>
    </lineage>
</organism>
<dbReference type="Proteomes" id="UP000476064">
    <property type="component" value="Chromosome"/>
</dbReference>
<evidence type="ECO:0000313" key="2">
    <source>
        <dbReference type="EMBL" id="QHT62073.1"/>
    </source>
</evidence>
<protein>
    <submittedName>
        <fullName evidence="2">Chemotaxis protein CheW</fullName>
    </submittedName>
</protein>
<dbReference type="KEGG" id="plyc:GXP70_20220"/>
<dbReference type="EMBL" id="CP048209">
    <property type="protein sequence ID" value="QHT62073.1"/>
    <property type="molecule type" value="Genomic_DNA"/>
</dbReference>
<dbReference type="SMART" id="SM00260">
    <property type="entry name" value="CheW"/>
    <property type="match status" value="1"/>
</dbReference>
<accession>A0A6C0G2B6</accession>
<name>A0A6C0G2B6_9BACL</name>
<evidence type="ECO:0000313" key="3">
    <source>
        <dbReference type="Proteomes" id="UP000476064"/>
    </source>
</evidence>
<gene>
    <name evidence="2" type="ORF">GXP70_20220</name>
</gene>
<dbReference type="PANTHER" id="PTHR22617:SF23">
    <property type="entry name" value="CHEMOTAXIS PROTEIN CHEW"/>
    <property type="match status" value="1"/>
</dbReference>
<keyword evidence="3" id="KW-1185">Reference proteome</keyword>
<feature type="domain" description="CheW-like" evidence="1">
    <location>
        <begin position="1"/>
        <end position="138"/>
    </location>
</feature>
<dbReference type="InterPro" id="IPR039315">
    <property type="entry name" value="CheW"/>
</dbReference>
<dbReference type="GO" id="GO:0006935">
    <property type="term" value="P:chemotaxis"/>
    <property type="evidence" value="ECO:0007669"/>
    <property type="project" value="InterPro"/>
</dbReference>
<sequence length="140" mass="15374">MNYIVIELAEKPYALPLSETQEIIRMQPITEIPNARAFVCGVINLRGLIVPVVDLRERFYMPSPRSSGDMRIVIVKTESEVIGLLVDRVVKVSSFGEILPPPSGADAAERSLLSGIGRTNDELVCLLDLNRVLDLGGEGR</sequence>